<reference evidence="1" key="1">
    <citation type="journal article" date="2015" name="Nature">
        <title>Complex archaea that bridge the gap between prokaryotes and eukaryotes.</title>
        <authorList>
            <person name="Spang A."/>
            <person name="Saw J.H."/>
            <person name="Jorgensen S.L."/>
            <person name="Zaremba-Niedzwiedzka K."/>
            <person name="Martijn J."/>
            <person name="Lind A.E."/>
            <person name="van Eijk R."/>
            <person name="Schleper C."/>
            <person name="Guy L."/>
            <person name="Ettema T.J."/>
        </authorList>
    </citation>
    <scope>NUCLEOTIDE SEQUENCE</scope>
</reference>
<organism evidence="1">
    <name type="scientific">marine sediment metagenome</name>
    <dbReference type="NCBI Taxonomy" id="412755"/>
    <lineage>
        <taxon>unclassified sequences</taxon>
        <taxon>metagenomes</taxon>
        <taxon>ecological metagenomes</taxon>
    </lineage>
</organism>
<protein>
    <submittedName>
        <fullName evidence="1">Uncharacterized protein</fullName>
    </submittedName>
</protein>
<dbReference type="AlphaFoldDB" id="A0A0F9IEZ6"/>
<comment type="caution">
    <text evidence="1">The sequence shown here is derived from an EMBL/GenBank/DDBJ whole genome shotgun (WGS) entry which is preliminary data.</text>
</comment>
<sequence>MMREYFIALALFSAHYHSGQLSKLYRVGCQARQYLRREWQILSPEGYLDQPRAQAKNASLLRKP</sequence>
<evidence type="ECO:0000313" key="1">
    <source>
        <dbReference type="EMBL" id="KKM26037.1"/>
    </source>
</evidence>
<dbReference type="EMBL" id="LAZR01012588">
    <property type="protein sequence ID" value="KKM26037.1"/>
    <property type="molecule type" value="Genomic_DNA"/>
</dbReference>
<proteinExistence type="predicted"/>
<gene>
    <name evidence="1" type="ORF">LCGC14_1588920</name>
</gene>
<name>A0A0F9IEZ6_9ZZZZ</name>
<accession>A0A0F9IEZ6</accession>